<name>A0A0F3GVJ3_9BACT</name>
<reference evidence="1 2" key="1">
    <citation type="submission" date="2015-02" db="EMBL/GenBank/DDBJ databases">
        <title>Single-cell genomics of uncultivated deep-branching MTB reveals a conserved set of magnetosome genes.</title>
        <authorList>
            <person name="Kolinko S."/>
            <person name="Richter M."/>
            <person name="Glockner F.O."/>
            <person name="Brachmann A."/>
            <person name="Schuler D."/>
        </authorList>
    </citation>
    <scope>NUCLEOTIDE SEQUENCE [LARGE SCALE GENOMIC DNA]</scope>
    <source>
        <strain evidence="1">TM-1</strain>
    </source>
</reference>
<dbReference type="NCBIfam" id="NF033519">
    <property type="entry name" value="transpos_ISAzo13"/>
    <property type="match status" value="1"/>
</dbReference>
<dbReference type="EMBL" id="LACI01001335">
    <property type="protein sequence ID" value="KJU84703.1"/>
    <property type="molecule type" value="Genomic_DNA"/>
</dbReference>
<dbReference type="Proteomes" id="UP000033423">
    <property type="component" value="Unassembled WGS sequence"/>
</dbReference>
<gene>
    <name evidence="1" type="ORF">MBAV_003126</name>
</gene>
<protein>
    <submittedName>
        <fullName evidence="1">Transposase family protein</fullName>
    </submittedName>
</protein>
<evidence type="ECO:0000313" key="2">
    <source>
        <dbReference type="Proteomes" id="UP000033423"/>
    </source>
</evidence>
<accession>A0A0F3GVJ3</accession>
<proteinExistence type="predicted"/>
<dbReference type="Pfam" id="PF07592">
    <property type="entry name" value="DDE_Tnp_ISAZ013"/>
    <property type="match status" value="1"/>
</dbReference>
<sequence length="315" mass="35815">MLVDIERLVDPFTRGNPQSPLRWTCKSVRHLAVALQNQGHVIGRQKVADILSGLGYSLQANRKIREGSDHSDRDAQFRYINERVIDFQQRQEPVISVDTKKKELVGDFKNTGREWQPMGQTEEVRDHDFVDKELGKINPYGVYDQGANIGWVSVGTDNDTAEFAVESIRRWWQKMGYEHYPTAKTLLVTADCGGSNGYRVRLWKVALQRFANETGLSISVCHFPPGTSKWNKIEHRMFCHISMNWRGKPLASHEIIVNLIGSTTTSKGLRIKAELDTTAYSKGIKVSEEEFSKIRLSKASFHGEWNYVIAPNCSS</sequence>
<keyword evidence="2" id="KW-1185">Reference proteome</keyword>
<dbReference type="InterPro" id="IPR011518">
    <property type="entry name" value="Transposase_36"/>
</dbReference>
<dbReference type="PATRIC" id="fig|29290.4.peg.4132"/>
<dbReference type="AlphaFoldDB" id="A0A0F3GVJ3"/>
<evidence type="ECO:0000313" key="1">
    <source>
        <dbReference type="EMBL" id="KJU84703.1"/>
    </source>
</evidence>
<comment type="caution">
    <text evidence="1">The sequence shown here is derived from an EMBL/GenBank/DDBJ whole genome shotgun (WGS) entry which is preliminary data.</text>
</comment>
<organism evidence="1 2">
    <name type="scientific">Candidatus Magnetobacterium bavaricum</name>
    <dbReference type="NCBI Taxonomy" id="29290"/>
    <lineage>
        <taxon>Bacteria</taxon>
        <taxon>Pseudomonadati</taxon>
        <taxon>Nitrospirota</taxon>
        <taxon>Thermodesulfovibrionia</taxon>
        <taxon>Thermodesulfovibrionales</taxon>
        <taxon>Candidatus Magnetobacteriaceae</taxon>
        <taxon>Candidatus Magnetobacterium</taxon>
    </lineage>
</organism>